<gene>
    <name evidence="1" type="ORF">NFI99_15120</name>
</gene>
<dbReference type="Proteomes" id="UP001056386">
    <property type="component" value="Chromosome 1"/>
</dbReference>
<evidence type="ECO:0000313" key="2">
    <source>
        <dbReference type="Proteomes" id="UP001056386"/>
    </source>
</evidence>
<evidence type="ECO:0000313" key="1">
    <source>
        <dbReference type="EMBL" id="USS46261.1"/>
    </source>
</evidence>
<name>A0ABY5BGT0_BURGL</name>
<dbReference type="RefSeq" id="WP_244127323.1">
    <property type="nucleotide sequence ID" value="NZ_CP099587.1"/>
</dbReference>
<accession>A0ABY5BGT0</accession>
<sequence length="70" mass="7907">MATRILPPHPLDSLPPDCELSLVFEMEDPFRMPLDRLESLIEGTEPGTEIRGYLFGLYDLLRSVVYAGGR</sequence>
<protein>
    <submittedName>
        <fullName evidence="1">Uncharacterized protein</fullName>
    </submittedName>
</protein>
<reference evidence="1" key="1">
    <citation type="submission" date="2022-06" db="EMBL/GenBank/DDBJ databases">
        <title>Draft genome sequence of Burkholderia glumae strain GR20004 isolated from rice panicle showing bacterial panicle blight.</title>
        <authorList>
            <person name="Choi S.Y."/>
            <person name="Lee Y.H."/>
        </authorList>
    </citation>
    <scope>NUCLEOTIDE SEQUENCE</scope>
    <source>
        <strain evidence="1">GR20004</strain>
    </source>
</reference>
<keyword evidence="2" id="KW-1185">Reference proteome</keyword>
<proteinExistence type="predicted"/>
<dbReference type="EMBL" id="CP099587">
    <property type="protein sequence ID" value="USS46261.1"/>
    <property type="molecule type" value="Genomic_DNA"/>
</dbReference>
<organism evidence="1 2">
    <name type="scientific">Burkholderia glumae</name>
    <name type="common">Pseudomonas glumae</name>
    <dbReference type="NCBI Taxonomy" id="337"/>
    <lineage>
        <taxon>Bacteria</taxon>
        <taxon>Pseudomonadati</taxon>
        <taxon>Pseudomonadota</taxon>
        <taxon>Betaproteobacteria</taxon>
        <taxon>Burkholderiales</taxon>
        <taxon>Burkholderiaceae</taxon>
        <taxon>Burkholderia</taxon>
    </lineage>
</organism>